<dbReference type="Proteomes" id="UP000286716">
    <property type="component" value="Unassembled WGS sequence"/>
</dbReference>
<dbReference type="Gene3D" id="1.10.10.60">
    <property type="entry name" value="Homeodomain-like"/>
    <property type="match status" value="2"/>
</dbReference>
<comment type="caution">
    <text evidence="1">The sequence shown here is derived from an EMBL/GenBank/DDBJ whole genome shotgun (WGS) entry which is preliminary data.</text>
</comment>
<accession>A0A428WAS1</accession>
<evidence type="ECO:0000313" key="2">
    <source>
        <dbReference type="Proteomes" id="UP000286716"/>
    </source>
</evidence>
<sequence length="150" mass="17387">MVGAVEEFAHPSHQVQRLLKLAASWPEPQASADEPVRHLTHRQLRTARQLRPEEVDRLIEEFRTGASIRELAHTYRVYRTTIGQHLRARGIDTRPFTFLPEDVEDASQLYRDGWTLDQVALKYQVGNETIRARLVANGVTMRPRGRHSRR</sequence>
<dbReference type="EMBL" id="QHHU01000041">
    <property type="protein sequence ID" value="RSM40180.1"/>
    <property type="molecule type" value="Genomic_DNA"/>
</dbReference>
<gene>
    <name evidence="1" type="ORF">DMA12_27555</name>
</gene>
<organism evidence="1 2">
    <name type="scientific">Amycolatopsis balhimycina DSM 5908</name>
    <dbReference type="NCBI Taxonomy" id="1081091"/>
    <lineage>
        <taxon>Bacteria</taxon>
        <taxon>Bacillati</taxon>
        <taxon>Actinomycetota</taxon>
        <taxon>Actinomycetes</taxon>
        <taxon>Pseudonocardiales</taxon>
        <taxon>Pseudonocardiaceae</taxon>
        <taxon>Amycolatopsis</taxon>
    </lineage>
</organism>
<proteinExistence type="predicted"/>
<dbReference type="AlphaFoldDB" id="A0A428WAS1"/>
<name>A0A428WAS1_AMYBA</name>
<keyword evidence="2" id="KW-1185">Reference proteome</keyword>
<dbReference type="OrthoDB" id="3035096at2"/>
<protein>
    <recommendedName>
        <fullName evidence="3">Helix-turn-helix domain containing protein</fullName>
    </recommendedName>
</protein>
<evidence type="ECO:0000313" key="1">
    <source>
        <dbReference type="EMBL" id="RSM40180.1"/>
    </source>
</evidence>
<evidence type="ECO:0008006" key="3">
    <source>
        <dbReference type="Google" id="ProtNLM"/>
    </source>
</evidence>
<reference evidence="1 2" key="1">
    <citation type="submission" date="2018-05" db="EMBL/GenBank/DDBJ databases">
        <title>Evolution of GPA BGCs.</title>
        <authorList>
            <person name="Waglechner N."/>
            <person name="Wright G.D."/>
        </authorList>
    </citation>
    <scope>NUCLEOTIDE SEQUENCE [LARGE SCALE GENOMIC DNA]</scope>
    <source>
        <strain evidence="1 2">DSM 5908</strain>
    </source>
</reference>